<evidence type="ECO:0000313" key="3">
    <source>
        <dbReference type="Proteomes" id="UP001447188"/>
    </source>
</evidence>
<protein>
    <submittedName>
        <fullName evidence="2">Uncharacterized protein</fullName>
    </submittedName>
</protein>
<dbReference type="Proteomes" id="UP001447188">
    <property type="component" value="Unassembled WGS sequence"/>
</dbReference>
<comment type="caution">
    <text evidence="2">The sequence shown here is derived from an EMBL/GenBank/DDBJ whole genome shotgun (WGS) entry which is preliminary data.</text>
</comment>
<gene>
    <name evidence="2" type="ORF">Q9L58_010524</name>
</gene>
<organism evidence="2 3">
    <name type="scientific">Discina gigas</name>
    <dbReference type="NCBI Taxonomy" id="1032678"/>
    <lineage>
        <taxon>Eukaryota</taxon>
        <taxon>Fungi</taxon>
        <taxon>Dikarya</taxon>
        <taxon>Ascomycota</taxon>
        <taxon>Pezizomycotina</taxon>
        <taxon>Pezizomycetes</taxon>
        <taxon>Pezizales</taxon>
        <taxon>Discinaceae</taxon>
        <taxon>Discina</taxon>
    </lineage>
</organism>
<dbReference type="EMBL" id="JBBBZM010000462">
    <property type="protein sequence ID" value="KAL0630629.1"/>
    <property type="molecule type" value="Genomic_DNA"/>
</dbReference>
<feature type="region of interest" description="Disordered" evidence="1">
    <location>
        <begin position="124"/>
        <end position="144"/>
    </location>
</feature>
<reference evidence="2 3" key="1">
    <citation type="submission" date="2024-02" db="EMBL/GenBank/DDBJ databases">
        <title>Discinaceae phylogenomics.</title>
        <authorList>
            <person name="Dirks A.C."/>
            <person name="James T.Y."/>
        </authorList>
    </citation>
    <scope>NUCLEOTIDE SEQUENCE [LARGE SCALE GENOMIC DNA]</scope>
    <source>
        <strain evidence="2 3">ACD0624</strain>
    </source>
</reference>
<keyword evidence="3" id="KW-1185">Reference proteome</keyword>
<name>A0ABR3G3X4_9PEZI</name>
<sequence>MSATGGIALRPWPISAWTTYQTLRSKSLKPNSQPPTPSGAYGTPISNIPTSSPFSSWKATLPAPPAMPLFTEKEINAQWTPTAGPHNRPLGDGFNASMASIAAHDTAKTPQPNTEEAVIEVESSAPTAEEFVPETQVPTGTPETNVDMKDTQQDLEIIQEHPANAEAPDNEAFMAPPPGEPHAYSPDKYDYLHLVPEDSETSSFLAYMIADNSMCAHNSTMGPIMAIGKMVEALCGSVRTLTSEVTILRAEVKLLRKPTALPAQTQQ</sequence>
<accession>A0ABR3G3X4</accession>
<evidence type="ECO:0000313" key="2">
    <source>
        <dbReference type="EMBL" id="KAL0630629.1"/>
    </source>
</evidence>
<proteinExistence type="predicted"/>
<evidence type="ECO:0000256" key="1">
    <source>
        <dbReference type="SAM" id="MobiDB-lite"/>
    </source>
</evidence>